<dbReference type="InterPro" id="IPR001471">
    <property type="entry name" value="AP2/ERF_dom"/>
</dbReference>
<dbReference type="CDD" id="cd00018">
    <property type="entry name" value="AP2"/>
    <property type="match status" value="1"/>
</dbReference>
<dbReference type="Gene3D" id="3.30.730.10">
    <property type="entry name" value="AP2/ERF domain"/>
    <property type="match status" value="1"/>
</dbReference>
<evidence type="ECO:0000256" key="5">
    <source>
        <dbReference type="ARBA" id="ARBA00023242"/>
    </source>
</evidence>
<dbReference type="SMART" id="SM00380">
    <property type="entry name" value="AP2"/>
    <property type="match status" value="1"/>
</dbReference>
<evidence type="ECO:0000256" key="4">
    <source>
        <dbReference type="ARBA" id="ARBA00023163"/>
    </source>
</evidence>
<proteinExistence type="predicted"/>
<feature type="domain" description="AP2/ERF" evidence="6">
    <location>
        <begin position="127"/>
        <end position="185"/>
    </location>
</feature>
<reference evidence="7" key="1">
    <citation type="submission" date="2022-03" db="EMBL/GenBank/DDBJ databases">
        <title>A functionally conserved STORR gene fusion in Papaver species that diverged 16.8 million years ago.</title>
        <authorList>
            <person name="Catania T."/>
        </authorList>
    </citation>
    <scope>NUCLEOTIDE SEQUENCE</scope>
    <source>
        <strain evidence="7">S-191538</strain>
    </source>
</reference>
<evidence type="ECO:0000256" key="2">
    <source>
        <dbReference type="ARBA" id="ARBA00023015"/>
    </source>
</evidence>
<protein>
    <recommendedName>
        <fullName evidence="6">AP2/ERF domain-containing protein</fullName>
    </recommendedName>
</protein>
<dbReference type="PRINTS" id="PR00367">
    <property type="entry name" value="ETHRSPELEMNT"/>
</dbReference>
<keyword evidence="5" id="KW-0539">Nucleus</keyword>
<evidence type="ECO:0000256" key="1">
    <source>
        <dbReference type="ARBA" id="ARBA00004123"/>
    </source>
</evidence>
<dbReference type="GO" id="GO:0003700">
    <property type="term" value="F:DNA-binding transcription factor activity"/>
    <property type="evidence" value="ECO:0007669"/>
    <property type="project" value="InterPro"/>
</dbReference>
<comment type="subcellular location">
    <subcellularLocation>
        <location evidence="1">Nucleus</location>
    </subcellularLocation>
</comment>
<dbReference type="InterPro" id="IPR044808">
    <property type="entry name" value="ERF_plant"/>
</dbReference>
<dbReference type="FunFam" id="3.30.730.10:FF:000001">
    <property type="entry name" value="Ethylene-responsive transcription factor 2"/>
    <property type="match status" value="1"/>
</dbReference>
<evidence type="ECO:0000313" key="8">
    <source>
        <dbReference type="Proteomes" id="UP001177140"/>
    </source>
</evidence>
<accession>A0AA41VHQ9</accession>
<evidence type="ECO:0000256" key="3">
    <source>
        <dbReference type="ARBA" id="ARBA00023125"/>
    </source>
</evidence>
<gene>
    <name evidence="7" type="ORF">MKW94_023562</name>
</gene>
<evidence type="ECO:0000259" key="6">
    <source>
        <dbReference type="PROSITE" id="PS51032"/>
    </source>
</evidence>
<name>A0AA41VHQ9_PAPNU</name>
<dbReference type="Proteomes" id="UP001177140">
    <property type="component" value="Unassembled WGS sequence"/>
</dbReference>
<dbReference type="GO" id="GO:0005634">
    <property type="term" value="C:nucleus"/>
    <property type="evidence" value="ECO:0007669"/>
    <property type="project" value="UniProtKB-SubCell"/>
</dbReference>
<dbReference type="GO" id="GO:0003677">
    <property type="term" value="F:DNA binding"/>
    <property type="evidence" value="ECO:0007669"/>
    <property type="project" value="UniProtKB-KW"/>
</dbReference>
<dbReference type="EMBL" id="JAJJMA010223012">
    <property type="protein sequence ID" value="MCL7041363.1"/>
    <property type="molecule type" value="Genomic_DNA"/>
</dbReference>
<keyword evidence="2" id="KW-0805">Transcription regulation</keyword>
<dbReference type="PANTHER" id="PTHR31190">
    <property type="entry name" value="DNA-BINDING DOMAIN"/>
    <property type="match status" value="1"/>
</dbReference>
<comment type="caution">
    <text evidence="7">The sequence shown here is derived from an EMBL/GenBank/DDBJ whole genome shotgun (WGS) entry which is preliminary data.</text>
</comment>
<keyword evidence="3" id="KW-0238">DNA-binding</keyword>
<keyword evidence="4" id="KW-0804">Transcription</keyword>
<sequence length="207" mass="22663">MKNKRRENDLPPLNLPGPSGYQTANHVTALDYSGMAVRFNGSYSPCFSGNWGKLPLNENDSVDMVLFGVLKEATLGGWQPITPTAPSVFHVAPTSAAERVKQLKSEPEQLTQTENLPTVKKKKTGPRYRGVRERPWGKFAAEIRDSARHGARVWLGTFATAEEAALAYDRAAYKMRGAKALLNFTLDVVKADAGLNTIHSCRDSASS</sequence>
<dbReference type="PANTHER" id="PTHR31190:SF173">
    <property type="entry name" value="PATHOGENESIS-RELATED GENES TRANSCRIPTIONAL ACTIVATOR PTI5"/>
    <property type="match status" value="1"/>
</dbReference>
<keyword evidence="8" id="KW-1185">Reference proteome</keyword>
<dbReference type="GO" id="GO:0009873">
    <property type="term" value="P:ethylene-activated signaling pathway"/>
    <property type="evidence" value="ECO:0007669"/>
    <property type="project" value="InterPro"/>
</dbReference>
<organism evidence="7 8">
    <name type="scientific">Papaver nudicaule</name>
    <name type="common">Iceland poppy</name>
    <dbReference type="NCBI Taxonomy" id="74823"/>
    <lineage>
        <taxon>Eukaryota</taxon>
        <taxon>Viridiplantae</taxon>
        <taxon>Streptophyta</taxon>
        <taxon>Embryophyta</taxon>
        <taxon>Tracheophyta</taxon>
        <taxon>Spermatophyta</taxon>
        <taxon>Magnoliopsida</taxon>
        <taxon>Ranunculales</taxon>
        <taxon>Papaveraceae</taxon>
        <taxon>Papaveroideae</taxon>
        <taxon>Papaver</taxon>
    </lineage>
</organism>
<dbReference type="InterPro" id="IPR036955">
    <property type="entry name" value="AP2/ERF_dom_sf"/>
</dbReference>
<dbReference type="Pfam" id="PF00847">
    <property type="entry name" value="AP2"/>
    <property type="match status" value="1"/>
</dbReference>
<evidence type="ECO:0000313" key="7">
    <source>
        <dbReference type="EMBL" id="MCL7041363.1"/>
    </source>
</evidence>
<dbReference type="PROSITE" id="PS51032">
    <property type="entry name" value="AP2_ERF"/>
    <property type="match status" value="1"/>
</dbReference>
<dbReference type="SUPFAM" id="SSF54171">
    <property type="entry name" value="DNA-binding domain"/>
    <property type="match status" value="1"/>
</dbReference>
<dbReference type="InterPro" id="IPR016177">
    <property type="entry name" value="DNA-bd_dom_sf"/>
</dbReference>
<dbReference type="AlphaFoldDB" id="A0AA41VHQ9"/>